<name>A0AAD7Q0M9_QUISA</name>
<keyword evidence="1" id="KW-0479">Metal-binding</keyword>
<evidence type="ECO:0000256" key="1">
    <source>
        <dbReference type="ARBA" id="ARBA00022723"/>
    </source>
</evidence>
<evidence type="ECO:0000256" key="2">
    <source>
        <dbReference type="ARBA" id="ARBA00022771"/>
    </source>
</evidence>
<dbReference type="EMBL" id="JARAOO010000004">
    <property type="protein sequence ID" value="KAJ7972642.1"/>
    <property type="molecule type" value="Genomic_DNA"/>
</dbReference>
<dbReference type="GO" id="GO:0008270">
    <property type="term" value="F:zinc ion binding"/>
    <property type="evidence" value="ECO:0007669"/>
    <property type="project" value="UniProtKB-KW"/>
</dbReference>
<organism evidence="6 7">
    <name type="scientific">Quillaja saponaria</name>
    <name type="common">Soap bark tree</name>
    <dbReference type="NCBI Taxonomy" id="32244"/>
    <lineage>
        <taxon>Eukaryota</taxon>
        <taxon>Viridiplantae</taxon>
        <taxon>Streptophyta</taxon>
        <taxon>Embryophyta</taxon>
        <taxon>Tracheophyta</taxon>
        <taxon>Spermatophyta</taxon>
        <taxon>Magnoliopsida</taxon>
        <taxon>eudicotyledons</taxon>
        <taxon>Gunneridae</taxon>
        <taxon>Pentapetalae</taxon>
        <taxon>rosids</taxon>
        <taxon>fabids</taxon>
        <taxon>Fabales</taxon>
        <taxon>Quillajaceae</taxon>
        <taxon>Quillaja</taxon>
    </lineage>
</organism>
<comment type="caution">
    <text evidence="6">The sequence shown here is derived from an EMBL/GenBank/DDBJ whole genome shotgun (WGS) entry which is preliminary data.</text>
</comment>
<dbReference type="AlphaFoldDB" id="A0AAD7Q0M9"/>
<keyword evidence="2 4" id="KW-0863">Zinc-finger</keyword>
<proteinExistence type="predicted"/>
<dbReference type="GO" id="GO:0016567">
    <property type="term" value="P:protein ubiquitination"/>
    <property type="evidence" value="ECO:0007669"/>
    <property type="project" value="TreeGrafter"/>
</dbReference>
<dbReference type="Proteomes" id="UP001163823">
    <property type="component" value="Chromosome 4"/>
</dbReference>
<dbReference type="InterPro" id="IPR001841">
    <property type="entry name" value="Znf_RING"/>
</dbReference>
<protein>
    <submittedName>
        <fullName evidence="6">E3 ubiquitin-protein like</fullName>
    </submittedName>
</protein>
<evidence type="ECO:0000313" key="7">
    <source>
        <dbReference type="Proteomes" id="UP001163823"/>
    </source>
</evidence>
<dbReference type="SUPFAM" id="SSF57850">
    <property type="entry name" value="RING/U-box"/>
    <property type="match status" value="1"/>
</dbReference>
<dbReference type="Pfam" id="PF13920">
    <property type="entry name" value="zf-C3HC4_3"/>
    <property type="match status" value="1"/>
</dbReference>
<evidence type="ECO:0000256" key="3">
    <source>
        <dbReference type="ARBA" id="ARBA00022833"/>
    </source>
</evidence>
<dbReference type="PROSITE" id="PS50089">
    <property type="entry name" value="ZF_RING_2"/>
    <property type="match status" value="1"/>
</dbReference>
<dbReference type="GO" id="GO:0061630">
    <property type="term" value="F:ubiquitin protein ligase activity"/>
    <property type="evidence" value="ECO:0007669"/>
    <property type="project" value="TreeGrafter"/>
</dbReference>
<dbReference type="PANTHER" id="PTHR46858">
    <property type="entry name" value="OS05G0521000 PROTEIN"/>
    <property type="match status" value="1"/>
</dbReference>
<keyword evidence="7" id="KW-1185">Reference proteome</keyword>
<dbReference type="Gene3D" id="3.30.40.10">
    <property type="entry name" value="Zinc/RING finger domain, C3HC4 (zinc finger)"/>
    <property type="match status" value="1"/>
</dbReference>
<feature type="domain" description="RING-type" evidence="5">
    <location>
        <begin position="147"/>
        <end position="186"/>
    </location>
</feature>
<sequence>MPLLVLNDTQTSSGDLSQSAAEPVGLALIISSSIQSAMDDRLPLLNYSDQRSEAINTSGWGSNVKIRYPVANISRWMQEPATNDHMNNYGSTSVPSAPSAPPIPEEVLGKGPINYLSIEISQTDASGLPTEYGTSRKNGMKSESDSCVICWEATKEGACLPCGHMAGCMSCLNMIKGKNDACPVCRTKIDQVVRLYDV</sequence>
<accession>A0AAD7Q0M9</accession>
<dbReference type="PANTHER" id="PTHR46858:SF7">
    <property type="entry name" value="RING-TYPE DOMAIN-CONTAINING PROTEIN"/>
    <property type="match status" value="1"/>
</dbReference>
<gene>
    <name evidence="6" type="ORF">O6P43_010498</name>
</gene>
<reference evidence="6" key="1">
    <citation type="journal article" date="2023" name="Science">
        <title>Elucidation of the pathway for biosynthesis of saponin adjuvants from the soapbark tree.</title>
        <authorList>
            <person name="Reed J."/>
            <person name="Orme A."/>
            <person name="El-Demerdash A."/>
            <person name="Owen C."/>
            <person name="Martin L.B.B."/>
            <person name="Misra R.C."/>
            <person name="Kikuchi S."/>
            <person name="Rejzek M."/>
            <person name="Martin A.C."/>
            <person name="Harkess A."/>
            <person name="Leebens-Mack J."/>
            <person name="Louveau T."/>
            <person name="Stephenson M.J."/>
            <person name="Osbourn A."/>
        </authorList>
    </citation>
    <scope>NUCLEOTIDE SEQUENCE</scope>
    <source>
        <strain evidence="6">S10</strain>
    </source>
</reference>
<evidence type="ECO:0000259" key="5">
    <source>
        <dbReference type="PROSITE" id="PS50089"/>
    </source>
</evidence>
<keyword evidence="3" id="KW-0862">Zinc</keyword>
<evidence type="ECO:0000256" key="4">
    <source>
        <dbReference type="PROSITE-ProRule" id="PRU00175"/>
    </source>
</evidence>
<evidence type="ECO:0000313" key="6">
    <source>
        <dbReference type="EMBL" id="KAJ7972642.1"/>
    </source>
</evidence>
<dbReference type="SMART" id="SM00184">
    <property type="entry name" value="RING"/>
    <property type="match status" value="1"/>
</dbReference>
<dbReference type="KEGG" id="qsa:O6P43_010498"/>
<dbReference type="InterPro" id="IPR013083">
    <property type="entry name" value="Znf_RING/FYVE/PHD"/>
</dbReference>